<evidence type="ECO:0000313" key="2">
    <source>
        <dbReference type="Proteomes" id="UP000066042"/>
    </source>
</evidence>
<dbReference type="InterPro" id="IPR018665">
    <property type="entry name" value="DUF2122_RecB-nuclease-rel"/>
</dbReference>
<dbReference type="PATRIC" id="fig|55802.8.peg.1442"/>
<proteinExistence type="predicted"/>
<dbReference type="GeneID" id="26136709"/>
<evidence type="ECO:0008006" key="3">
    <source>
        <dbReference type="Google" id="ProtNLM"/>
    </source>
</evidence>
<name>A0A0S1XC44_THEBA</name>
<dbReference type="AlphaFoldDB" id="A0A0S1XC44"/>
<evidence type="ECO:0000313" key="1">
    <source>
        <dbReference type="EMBL" id="ALM75381.1"/>
    </source>
</evidence>
<sequence length="143" mass="16013">MIIVVYHNINATRKLEEFAKIAFGFDVDLLVISKPTGTAAQMGVPEIHKEAFKRGKNVLIVGDLPDAIEVVQPDEIYTITKFGKPANWEELRGKLKEKKVMFIFGGTEPGLGKKEIEMGTPINIKWEIGELGELAILLHELKR</sequence>
<dbReference type="Pfam" id="PF09895">
    <property type="entry name" value="DUF2122"/>
    <property type="match status" value="1"/>
</dbReference>
<dbReference type="STRING" id="55802.TBCH5v1_1464"/>
<dbReference type="Proteomes" id="UP000066042">
    <property type="component" value="Chromosome"/>
</dbReference>
<protein>
    <recommendedName>
        <fullName evidence="3">Exonuclease</fullName>
    </recommendedName>
</protein>
<dbReference type="RefSeq" id="WP_056934031.1">
    <property type="nucleotide sequence ID" value="NZ_CP013050.1"/>
</dbReference>
<reference evidence="1 2" key="1">
    <citation type="journal article" date="2016" name="Genome Announc.">
        <title>Complete genome sequence of the hyperthermophilic and piezophilic archaeon Thermococcus barophilus Ch5, capable of growth at the expense of hydrogenogenesis from carbon monoxide and formate.</title>
        <authorList>
            <person name="Oger P."/>
            <person name="Sokolova T.G."/>
            <person name="Kozhevnikova D.A."/>
            <person name="Taranov E.A."/>
            <person name="Vannier P."/>
            <person name="Lee H.S."/>
            <person name="Kwon K.K."/>
            <person name="Kang S.G."/>
            <person name="Lee J.H."/>
            <person name="Bonch-Osmolovskaya E.A."/>
            <person name="Lebedinsky A.V."/>
        </authorList>
    </citation>
    <scope>NUCLEOTIDE SEQUENCE [LARGE SCALE GENOMIC DNA]</scope>
    <source>
        <strain evidence="2">Ch5</strain>
    </source>
</reference>
<accession>A0A0S1XC44</accession>
<organism evidence="1 2">
    <name type="scientific">Thermococcus barophilus</name>
    <dbReference type="NCBI Taxonomy" id="55802"/>
    <lineage>
        <taxon>Archaea</taxon>
        <taxon>Methanobacteriati</taxon>
        <taxon>Methanobacteriota</taxon>
        <taxon>Thermococci</taxon>
        <taxon>Thermococcales</taxon>
        <taxon>Thermococcaceae</taxon>
        <taxon>Thermococcus</taxon>
    </lineage>
</organism>
<dbReference type="EMBL" id="CP013050">
    <property type="protein sequence ID" value="ALM75381.1"/>
    <property type="molecule type" value="Genomic_DNA"/>
</dbReference>
<gene>
    <name evidence="1" type="ORF">TBCH5v1_1464</name>
</gene>